<dbReference type="RefSeq" id="XP_051282262.1">
    <property type="nucleotide sequence ID" value="XM_051426302.1"/>
</dbReference>
<evidence type="ECO:0000256" key="16">
    <source>
        <dbReference type="ARBA" id="ARBA00074488"/>
    </source>
</evidence>
<comment type="similarity">
    <text evidence="3">Belongs to the immunoglobulin superfamily. L1/neurofascin/NgCAM family.</text>
</comment>
<feature type="domain" description="Ig-like" evidence="20">
    <location>
        <begin position="147"/>
        <end position="237"/>
    </location>
</feature>
<evidence type="ECO:0000256" key="11">
    <source>
        <dbReference type="ARBA" id="ARBA00023157"/>
    </source>
</evidence>
<dbReference type="RefSeq" id="XP_051282264.1">
    <property type="nucleotide sequence ID" value="XM_051426304.1"/>
</dbReference>
<dbReference type="SMART" id="SM00060">
    <property type="entry name" value="FN3"/>
    <property type="match status" value="5"/>
</dbReference>
<keyword evidence="6 19" id="KW-0732">Signal</keyword>
<keyword evidence="5 18" id="KW-0812">Transmembrane</keyword>
<dbReference type="GeneID" id="127377951"/>
<dbReference type="InterPro" id="IPR026966">
    <property type="entry name" value="Neurofascin/L1/NrCAM_C"/>
</dbReference>
<sequence>MCVSQRRWTGYRGPCSPTLPLIFLLLLPLSFLSSTPPFAQGAIQIPENYKVKNMSQPPVLKETPISYTAFSQEDINLPCEASGTPKPTYRWMKDGLVFGSERNNSGTLVAEGEGLLTQYEGYYRCYASNMLGTAVTQTVRVIVEPQPVLQKQQKRKLQAHVGESIMLSCNPPKSSTPPHIHWMDKKMVHIMQSDRVMVGLDGNLYFSNLKMTDSRDDYICNAQYTAARTVLPDTAVTLTVTSSNDVPHSRKPHLFRPTSTHSPVLALSGHSVTLECIPGGLPTPRVEWKKKDGRLDETSGKLERHNRWLQFDSITQEDDGEYECIASNGHGSISSSFTVTVEAAPYWVKEPQNLLYAPGETVRLDCQAEGIPTPTVIWSINGQPVAEVDDDPRRSVSGGVFILRDVEFADTAVYQCEATNKHGSILLNTYLYVIELPPQILSSDGVVAKVTEGGTVSLDCESFGSPRPHVTWEGEDKLSLLSETRVSLLTNGTIKLTDVSHSDSGEYTCSIKHTNISITAYLEVYNRTLIVTSPQHLRVATGHSALLDCRFSKDPRLPEPQIIWRKDGQKLQESSPDDKYTFFDNGTLKVTDVHSRDNAAYSCQVITELDNVVASGSITVLARPDPPKDLTFSDVEDYSLTLTWVPGHSHNSPIEEFIVEAHIQHQSEETDGEWVEWSKMSGLVNHLKMELNPYYRYRFRVIAVNQMGKSNPSQPSEEYTTLPAVPYSNPSRVRSESIDPNTLVITWDEMDKRSHNGQGFMYKVSWQKVGDGPNWNSETVKSPPFFVNNTGTYTPFMIKVQAVNTLGFGPEPDTGTGYSGEDKPEEAPTGVATIVMNSTVRVKWNAAQNVRGLLKGYKLYIKRLGPREVRGRRSLGKRHHKEERLERGKDDGERRVVVVSSTKTSEDVTGLQLYSRYTVSITAFNSKGEGPHSPPHHFNTPEGVPGKPASLTFESPSEKSLNLYWTPPLEPNGILTGYVVQYQKDVMSSPLQMEIISDPSVTHIELDALDPSTYYIFSVIARTAAGDGLPITERNATLLEGVPPSNITINSSNTALNLSWVPGERDRNHAFKIHYRRKIAGSEWEKSEVLNSTQGFYSLSGLQPGTFYHLKIMQGNSTHWEEWAETTGPVPTAMSSGFATQGWLIGLISAIVLLVLILLILCLIKRSKGGKYAVKDKEDKEVDSEARPMKDETFGEYRSLESDADEKRSDSQPSLCGESKLGSDDSLAEYGDSVDIQFNEDGSFIGQYSNRGPAPPGNESSGPASPVNAVPPPPIAPSMSSILNRPS</sequence>
<evidence type="ECO:0000256" key="4">
    <source>
        <dbReference type="ARBA" id="ARBA00022475"/>
    </source>
</evidence>
<comment type="subcellular location">
    <subcellularLocation>
        <location evidence="1">Cell membrane</location>
        <topology evidence="1">Single-pass type I membrane protein</topology>
    </subcellularLocation>
    <subcellularLocation>
        <location evidence="2">Cell projection</location>
        <location evidence="2">Growth cone</location>
    </subcellularLocation>
</comment>
<evidence type="ECO:0000256" key="1">
    <source>
        <dbReference type="ARBA" id="ARBA00004251"/>
    </source>
</evidence>
<keyword evidence="4" id="KW-1003">Cell membrane</keyword>
<evidence type="ECO:0000313" key="23">
    <source>
        <dbReference type="Proteomes" id="UP000694389"/>
    </source>
</evidence>
<feature type="signal peptide" evidence="19">
    <location>
        <begin position="1"/>
        <end position="34"/>
    </location>
</feature>
<evidence type="ECO:0000256" key="14">
    <source>
        <dbReference type="ARBA" id="ARBA00023319"/>
    </source>
</evidence>
<dbReference type="CDD" id="cd00063">
    <property type="entry name" value="FN3"/>
    <property type="match status" value="5"/>
</dbReference>
<dbReference type="FunFam" id="2.60.40.10:FF:000057">
    <property type="entry name" value="neural cell adhesion molecule L1"/>
    <property type="match status" value="1"/>
</dbReference>
<evidence type="ECO:0000256" key="19">
    <source>
        <dbReference type="SAM" id="SignalP"/>
    </source>
</evidence>
<feature type="domain" description="Ig-like" evidence="20">
    <location>
        <begin position="438"/>
        <end position="525"/>
    </location>
</feature>
<dbReference type="OMA" id="HCKYTVD"/>
<keyword evidence="12" id="KW-0325">Glycoprotein</keyword>
<dbReference type="InterPro" id="IPR003598">
    <property type="entry name" value="Ig_sub2"/>
</dbReference>
<evidence type="ECO:0000256" key="12">
    <source>
        <dbReference type="ARBA" id="ARBA00023180"/>
    </source>
</evidence>
<protein>
    <recommendedName>
        <fullName evidence="16">Neural cell adhesion molecule L1</fullName>
    </recommendedName>
</protein>
<evidence type="ECO:0000256" key="17">
    <source>
        <dbReference type="SAM" id="MobiDB-lite"/>
    </source>
</evidence>
<feature type="domain" description="Ig-like" evidence="20">
    <location>
        <begin position="345"/>
        <end position="432"/>
    </location>
</feature>
<feature type="domain" description="Fibronectin type-III" evidence="21">
    <location>
        <begin position="947"/>
        <end position="1041"/>
    </location>
</feature>
<proteinExistence type="inferred from homology"/>
<dbReference type="GO" id="GO:0005886">
    <property type="term" value="C:plasma membrane"/>
    <property type="evidence" value="ECO:0007669"/>
    <property type="project" value="UniProtKB-SubCell"/>
</dbReference>
<dbReference type="InterPro" id="IPR003961">
    <property type="entry name" value="FN3_dom"/>
</dbReference>
<dbReference type="Pfam" id="PF13927">
    <property type="entry name" value="Ig_3"/>
    <property type="match status" value="4"/>
</dbReference>
<dbReference type="RefSeq" id="XP_051282263.1">
    <property type="nucleotide sequence ID" value="XM_051426303.1"/>
</dbReference>
<evidence type="ECO:0000259" key="20">
    <source>
        <dbReference type="PROSITE" id="PS50835"/>
    </source>
</evidence>
<keyword evidence="11" id="KW-1015">Disulfide bond</keyword>
<dbReference type="InterPro" id="IPR036179">
    <property type="entry name" value="Ig-like_dom_sf"/>
</dbReference>
<evidence type="ECO:0000259" key="21">
    <source>
        <dbReference type="PROSITE" id="PS50853"/>
    </source>
</evidence>
<evidence type="ECO:0000313" key="22">
    <source>
        <dbReference type="Ensembl" id="ENSDLAP00005056508.2"/>
    </source>
</evidence>
<reference evidence="22" key="2">
    <citation type="submission" date="2025-09" db="UniProtKB">
        <authorList>
            <consortium name="Ensembl"/>
        </authorList>
    </citation>
    <scope>IDENTIFICATION</scope>
</reference>
<evidence type="ECO:0000256" key="3">
    <source>
        <dbReference type="ARBA" id="ARBA00008588"/>
    </source>
</evidence>
<feature type="region of interest" description="Disordered" evidence="17">
    <location>
        <begin position="1243"/>
        <end position="1287"/>
    </location>
</feature>
<dbReference type="GeneTree" id="ENSGT00940000157506"/>
<dbReference type="RefSeq" id="XP_051282265.1">
    <property type="nucleotide sequence ID" value="XM_051426305.1"/>
</dbReference>
<dbReference type="Ensembl" id="ENSDLAT00005059969.2">
    <property type="protein sequence ID" value="ENSDLAP00005056508.2"/>
    <property type="gene ID" value="ENSDLAG00005023700.2"/>
</dbReference>
<dbReference type="FunFam" id="2.60.40.10:FF:000028">
    <property type="entry name" value="Neuronal cell adhesion molecule"/>
    <property type="match status" value="1"/>
</dbReference>
<evidence type="ECO:0000256" key="5">
    <source>
        <dbReference type="ARBA" id="ARBA00022692"/>
    </source>
</evidence>
<dbReference type="Proteomes" id="UP000694389">
    <property type="component" value="Unassembled WGS sequence"/>
</dbReference>
<dbReference type="FunFam" id="2.60.40.10:FF:000367">
    <property type="entry name" value="Neural cell adhesion molecule L1-like protein"/>
    <property type="match status" value="1"/>
</dbReference>
<evidence type="ECO:0000256" key="15">
    <source>
        <dbReference type="ARBA" id="ARBA00060042"/>
    </source>
</evidence>
<evidence type="ECO:0000256" key="7">
    <source>
        <dbReference type="ARBA" id="ARBA00022737"/>
    </source>
</evidence>
<evidence type="ECO:0000256" key="18">
    <source>
        <dbReference type="SAM" id="Phobius"/>
    </source>
</evidence>
<gene>
    <name evidence="22" type="primary">LOC127377951</name>
</gene>
<feature type="transmembrane region" description="Helical" evidence="18">
    <location>
        <begin position="1143"/>
        <end position="1164"/>
    </location>
</feature>
<feature type="compositionally biased region" description="Polar residues" evidence="17">
    <location>
        <begin position="710"/>
        <end position="719"/>
    </location>
</feature>
<feature type="domain" description="Ig-like" evidence="20">
    <location>
        <begin position="528"/>
        <end position="619"/>
    </location>
</feature>
<feature type="domain" description="Fibronectin type-III" evidence="21">
    <location>
        <begin position="729"/>
        <end position="822"/>
    </location>
</feature>
<keyword evidence="23" id="KW-1185">Reference proteome</keyword>
<keyword evidence="8" id="KW-0130">Cell adhesion</keyword>
<dbReference type="Gene3D" id="2.60.40.10">
    <property type="entry name" value="Immunoglobulins"/>
    <property type="match status" value="11"/>
</dbReference>
<keyword evidence="14" id="KW-0393">Immunoglobulin domain</keyword>
<dbReference type="PANTHER" id="PTHR44170">
    <property type="entry name" value="PROTEIN SIDEKICK"/>
    <property type="match status" value="1"/>
</dbReference>
<feature type="chain" id="PRO_5035749942" description="Neural cell adhesion molecule L1" evidence="19">
    <location>
        <begin position="35"/>
        <end position="1287"/>
    </location>
</feature>
<dbReference type="InterPro" id="IPR013098">
    <property type="entry name" value="Ig_I-set"/>
</dbReference>
<dbReference type="Pfam" id="PF13882">
    <property type="entry name" value="Bravo_FIGEY"/>
    <property type="match status" value="1"/>
</dbReference>
<feature type="domain" description="Fibronectin type-III" evidence="21">
    <location>
        <begin position="824"/>
        <end position="943"/>
    </location>
</feature>
<evidence type="ECO:0000256" key="8">
    <source>
        <dbReference type="ARBA" id="ARBA00022889"/>
    </source>
</evidence>
<dbReference type="SMART" id="SM00408">
    <property type="entry name" value="IGc2"/>
    <property type="match status" value="5"/>
</dbReference>
<feature type="region of interest" description="Disordered" evidence="17">
    <location>
        <begin position="1174"/>
        <end position="1227"/>
    </location>
</feature>
<dbReference type="GO" id="GO:0098609">
    <property type="term" value="P:cell-cell adhesion"/>
    <property type="evidence" value="ECO:0007669"/>
    <property type="project" value="TreeGrafter"/>
</dbReference>
<name>A0A8C4IG44_DICLA</name>
<feature type="domain" description="Fibronectin type-III" evidence="21">
    <location>
        <begin position="626"/>
        <end position="724"/>
    </location>
</feature>
<dbReference type="InterPro" id="IPR036116">
    <property type="entry name" value="FN3_sf"/>
</dbReference>
<evidence type="ECO:0000256" key="2">
    <source>
        <dbReference type="ARBA" id="ARBA00004624"/>
    </source>
</evidence>
<feature type="domain" description="Fibronectin type-III" evidence="21">
    <location>
        <begin position="1043"/>
        <end position="1135"/>
    </location>
</feature>
<reference evidence="22" key="1">
    <citation type="submission" date="2025-08" db="UniProtKB">
        <authorList>
            <consortium name="Ensembl"/>
        </authorList>
    </citation>
    <scope>IDENTIFICATION</scope>
</reference>
<feature type="compositionally biased region" description="Basic and acidic residues" evidence="17">
    <location>
        <begin position="1174"/>
        <end position="1210"/>
    </location>
</feature>
<feature type="region of interest" description="Disordered" evidence="17">
    <location>
        <begin position="710"/>
        <end position="734"/>
    </location>
</feature>
<feature type="compositionally biased region" description="Basic residues" evidence="17">
    <location>
        <begin position="872"/>
        <end position="881"/>
    </location>
</feature>
<dbReference type="SMART" id="SM00409">
    <property type="entry name" value="IG"/>
    <property type="match status" value="6"/>
</dbReference>
<dbReference type="GO" id="GO:0030426">
    <property type="term" value="C:growth cone"/>
    <property type="evidence" value="ECO:0007669"/>
    <property type="project" value="UniProtKB-SubCell"/>
</dbReference>
<evidence type="ECO:0000256" key="6">
    <source>
        <dbReference type="ARBA" id="ARBA00022729"/>
    </source>
</evidence>
<evidence type="ECO:0000256" key="9">
    <source>
        <dbReference type="ARBA" id="ARBA00022989"/>
    </source>
</evidence>
<dbReference type="FunFam" id="2.60.40.10:FF:000078">
    <property type="entry name" value="Neuronal cell adhesion molecule"/>
    <property type="match status" value="1"/>
</dbReference>
<feature type="domain" description="Ig-like" evidence="20">
    <location>
        <begin position="58"/>
        <end position="142"/>
    </location>
</feature>
<dbReference type="CDD" id="cd00096">
    <property type="entry name" value="Ig"/>
    <property type="match status" value="1"/>
</dbReference>
<keyword evidence="9 18" id="KW-1133">Transmembrane helix</keyword>
<dbReference type="FunFam" id="2.60.40.10:FF:002563">
    <property type="entry name" value="Neural cell adhesion molecule L1"/>
    <property type="match status" value="1"/>
</dbReference>
<keyword evidence="7" id="KW-0677">Repeat</keyword>
<feature type="compositionally biased region" description="Basic and acidic residues" evidence="17">
    <location>
        <begin position="882"/>
        <end position="892"/>
    </location>
</feature>
<keyword evidence="10 18" id="KW-0472">Membrane</keyword>
<feature type="region of interest" description="Disordered" evidence="17">
    <location>
        <begin position="927"/>
        <end position="954"/>
    </location>
</feature>
<accession>A0A8C4IG44</accession>
<feature type="region of interest" description="Disordered" evidence="17">
    <location>
        <begin position="871"/>
        <end position="892"/>
    </location>
</feature>
<dbReference type="InterPro" id="IPR007110">
    <property type="entry name" value="Ig-like_dom"/>
</dbReference>
<evidence type="ECO:0000256" key="13">
    <source>
        <dbReference type="ARBA" id="ARBA00023273"/>
    </source>
</evidence>
<dbReference type="PROSITE" id="PS50853">
    <property type="entry name" value="FN3"/>
    <property type="match status" value="5"/>
</dbReference>
<dbReference type="FunFam" id="2.60.40.10:FF:000005">
    <property type="entry name" value="Neuronal cell adhesion molecule"/>
    <property type="match status" value="1"/>
</dbReference>
<dbReference type="InterPro" id="IPR003599">
    <property type="entry name" value="Ig_sub"/>
</dbReference>
<comment type="function">
    <text evidence="15">Neural cell adhesion molecule involved in the dynamics of cell adhesion and in the generation of transmembrane signals at tyrosine kinase receptors. During brain development, critical in multiple processes, including neuronal migration, axonal growth and fasciculation, and synaptogenesis. In the mature brain, plays a role in the dynamics of neuronal structure and function, including synaptic plasticity.</text>
</comment>
<dbReference type="InterPro" id="IPR013783">
    <property type="entry name" value="Ig-like_fold"/>
</dbReference>
<dbReference type="SUPFAM" id="SSF49265">
    <property type="entry name" value="Fibronectin type III"/>
    <property type="match status" value="3"/>
</dbReference>
<dbReference type="PANTHER" id="PTHR44170:SF36">
    <property type="entry name" value="L1 CELL ADHESION MOLECULE"/>
    <property type="match status" value="1"/>
</dbReference>
<dbReference type="Pfam" id="PF00041">
    <property type="entry name" value="fn3"/>
    <property type="match status" value="4"/>
</dbReference>
<dbReference type="PROSITE" id="PS50835">
    <property type="entry name" value="IG_LIKE"/>
    <property type="match status" value="6"/>
</dbReference>
<dbReference type="SUPFAM" id="SSF48726">
    <property type="entry name" value="Immunoglobulin"/>
    <property type="match status" value="6"/>
</dbReference>
<organism evidence="22 23">
    <name type="scientific">Dicentrarchus labrax</name>
    <name type="common">European seabass</name>
    <name type="synonym">Morone labrax</name>
    <dbReference type="NCBI Taxonomy" id="13489"/>
    <lineage>
        <taxon>Eukaryota</taxon>
        <taxon>Metazoa</taxon>
        <taxon>Chordata</taxon>
        <taxon>Craniata</taxon>
        <taxon>Vertebrata</taxon>
        <taxon>Euteleostomi</taxon>
        <taxon>Actinopterygii</taxon>
        <taxon>Neopterygii</taxon>
        <taxon>Teleostei</taxon>
        <taxon>Neoteleostei</taxon>
        <taxon>Acanthomorphata</taxon>
        <taxon>Eupercaria</taxon>
        <taxon>Moronidae</taxon>
        <taxon>Dicentrarchus</taxon>
    </lineage>
</organism>
<evidence type="ECO:0000256" key="10">
    <source>
        <dbReference type="ARBA" id="ARBA00023136"/>
    </source>
</evidence>
<dbReference type="Pfam" id="PF07679">
    <property type="entry name" value="I-set"/>
    <property type="match status" value="1"/>
</dbReference>
<keyword evidence="13" id="KW-0966">Cell projection</keyword>
<feature type="domain" description="Ig-like" evidence="20">
    <location>
        <begin position="252"/>
        <end position="340"/>
    </location>
</feature>
<dbReference type="OrthoDB" id="6244967at2759"/>